<comment type="caution">
    <text evidence="1">The sequence shown here is derived from an EMBL/GenBank/DDBJ whole genome shotgun (WGS) entry which is preliminary data.</text>
</comment>
<dbReference type="SUPFAM" id="SSF55729">
    <property type="entry name" value="Acyl-CoA N-acyltransferases (Nat)"/>
    <property type="match status" value="1"/>
</dbReference>
<organism evidence="1 2">
    <name type="scientific">Castellaniella denitrificans</name>
    <dbReference type="NCBI Taxonomy" id="56119"/>
    <lineage>
        <taxon>Bacteria</taxon>
        <taxon>Pseudomonadati</taxon>
        <taxon>Pseudomonadota</taxon>
        <taxon>Betaproteobacteria</taxon>
        <taxon>Burkholderiales</taxon>
        <taxon>Alcaligenaceae</taxon>
        <taxon>Castellaniella</taxon>
    </lineage>
</organism>
<gene>
    <name evidence="1" type="ORF">O4H32_12560</name>
</gene>
<proteinExistence type="predicted"/>
<sequence length="152" mass="17106">MIFAGGQMIQDGIIFDPDVIGPWVCERAMNTRYTPGTAQAIGRVKAGQIVAGVLYQDFNGVNVFCHIAGEGRGWLDRRFLSVIFHYPFVQLKARRITGVVSSVNERARRFDEHLGFELEAILSDAHPEGDLCIYTMTAEKCRWLKELPYANP</sequence>
<keyword evidence="2" id="KW-1185">Reference proteome</keyword>
<name>A0ABT4M6B4_9BURK</name>
<evidence type="ECO:0000313" key="1">
    <source>
        <dbReference type="EMBL" id="MCZ4330778.1"/>
    </source>
</evidence>
<dbReference type="Proteomes" id="UP001068379">
    <property type="component" value="Unassembled WGS sequence"/>
</dbReference>
<dbReference type="Gene3D" id="3.40.630.30">
    <property type="match status" value="1"/>
</dbReference>
<accession>A0ABT4M6B4</accession>
<dbReference type="InterPro" id="IPR016181">
    <property type="entry name" value="Acyl_CoA_acyltransferase"/>
</dbReference>
<dbReference type="EMBL" id="JAPWHE010000010">
    <property type="protein sequence ID" value="MCZ4330778.1"/>
    <property type="molecule type" value="Genomic_DNA"/>
</dbReference>
<reference evidence="1" key="1">
    <citation type="submission" date="2022-12" db="EMBL/GenBank/DDBJ databases">
        <title>Bacterial isolates from different developmental stages of Nematostella vectensis.</title>
        <authorList>
            <person name="Fraune S."/>
        </authorList>
    </citation>
    <scope>NUCLEOTIDE SEQUENCE</scope>
    <source>
        <strain evidence="1">G21619-S1</strain>
    </source>
</reference>
<protein>
    <submittedName>
        <fullName evidence="1">GNAT family protein</fullName>
    </submittedName>
</protein>
<evidence type="ECO:0000313" key="2">
    <source>
        <dbReference type="Proteomes" id="UP001068379"/>
    </source>
</evidence>
<dbReference type="RefSeq" id="WP_269359670.1">
    <property type="nucleotide sequence ID" value="NZ_JAPWHE010000010.1"/>
</dbReference>